<sequence>MQCHHVAPRQGGRAQIAGQNRQPRARGGTGQYRAQIGDDDRARGVGAESNTEAQ</sequence>
<dbReference type="AlphaFoldDB" id="A0AAT9I007"/>
<proteinExistence type="predicted"/>
<reference evidence="2" key="2">
    <citation type="submission" date="2024-07" db="EMBL/GenBank/DDBJ databases">
        <title>Streptomyces haneummycinica sp. nov., a new antibiotic-producing actinobacterium isolated from marine sediment.</title>
        <authorList>
            <person name="Uemura M."/>
            <person name="Hamada M."/>
            <person name="Hirano S."/>
            <person name="Kobayashi K."/>
            <person name="Ohshiro T."/>
            <person name="Kobayashi T."/>
            <person name="Terahara T."/>
        </authorList>
    </citation>
    <scope>NUCLEOTIDE SEQUENCE</scope>
    <source>
        <strain evidence="2">KM77-8</strain>
    </source>
</reference>
<protein>
    <submittedName>
        <fullName evidence="2">Uncharacterized protein</fullName>
    </submittedName>
</protein>
<dbReference type="EMBL" id="AP035768">
    <property type="protein sequence ID" value="BFO22958.1"/>
    <property type="molecule type" value="Genomic_DNA"/>
</dbReference>
<name>A0AAT9I007_9ACTN</name>
<feature type="region of interest" description="Disordered" evidence="1">
    <location>
        <begin position="1"/>
        <end position="54"/>
    </location>
</feature>
<reference evidence="2" key="1">
    <citation type="submission" date="2024-06" db="EMBL/GenBank/DDBJ databases">
        <authorList>
            <consortium name="consrtm"/>
            <person name="Uemura M."/>
            <person name="Terahara T."/>
        </authorList>
    </citation>
    <scope>NUCLEOTIDE SEQUENCE</scope>
    <source>
        <strain evidence="2">KM77-8</strain>
    </source>
</reference>
<organism evidence="2">
    <name type="scientific">Streptomyces haneummycinicus</name>
    <dbReference type="NCBI Taxonomy" id="3074435"/>
    <lineage>
        <taxon>Bacteria</taxon>
        <taxon>Bacillati</taxon>
        <taxon>Actinomycetota</taxon>
        <taxon>Actinomycetes</taxon>
        <taxon>Kitasatosporales</taxon>
        <taxon>Streptomycetaceae</taxon>
        <taxon>Streptomyces</taxon>
    </lineage>
</organism>
<evidence type="ECO:0000313" key="2">
    <source>
        <dbReference type="EMBL" id="BFO22958.1"/>
    </source>
</evidence>
<evidence type="ECO:0000256" key="1">
    <source>
        <dbReference type="SAM" id="MobiDB-lite"/>
    </source>
</evidence>
<accession>A0AAT9I007</accession>
<gene>
    <name evidence="2" type="ORF">SHKM778_93460</name>
</gene>